<dbReference type="Pfam" id="PF13927">
    <property type="entry name" value="Ig_3"/>
    <property type="match status" value="2"/>
</dbReference>
<keyword evidence="7" id="KW-0325">Glycoprotein</keyword>
<dbReference type="SUPFAM" id="SSF48726">
    <property type="entry name" value="Immunoglobulin"/>
    <property type="match status" value="4"/>
</dbReference>
<dbReference type="PANTHER" id="PTHR45080:SF8">
    <property type="entry name" value="IG-LIKE DOMAIN-CONTAINING PROTEIN"/>
    <property type="match status" value="1"/>
</dbReference>
<evidence type="ECO:0000256" key="5">
    <source>
        <dbReference type="ARBA" id="ARBA00023136"/>
    </source>
</evidence>
<accession>A0A8J4YIH9</accession>
<dbReference type="PROSITE" id="PS50835">
    <property type="entry name" value="IG_LIKE"/>
    <property type="match status" value="4"/>
</dbReference>
<keyword evidence="2" id="KW-1003">Cell membrane</keyword>
<protein>
    <submittedName>
        <fullName evidence="10">Neuroglian</fullName>
    </submittedName>
</protein>
<dbReference type="InterPro" id="IPR003599">
    <property type="entry name" value="Ig_sub"/>
</dbReference>
<keyword evidence="4" id="KW-0677">Repeat</keyword>
<evidence type="ECO:0000256" key="3">
    <source>
        <dbReference type="ARBA" id="ARBA00022729"/>
    </source>
</evidence>
<dbReference type="OrthoDB" id="6367231at2759"/>
<keyword evidence="5" id="KW-0472">Membrane</keyword>
<name>A0A8J4YIH9_CHIOP</name>
<dbReference type="GO" id="GO:0043025">
    <property type="term" value="C:neuronal cell body"/>
    <property type="evidence" value="ECO:0007669"/>
    <property type="project" value="TreeGrafter"/>
</dbReference>
<comment type="subcellular location">
    <subcellularLocation>
        <location evidence="1">Cell membrane</location>
    </subcellularLocation>
</comment>
<keyword evidence="6" id="KW-1015">Disulfide bond</keyword>
<keyword evidence="11" id="KW-1185">Reference proteome</keyword>
<evidence type="ECO:0000313" key="11">
    <source>
        <dbReference type="Proteomes" id="UP000770661"/>
    </source>
</evidence>
<dbReference type="InterPro" id="IPR013098">
    <property type="entry name" value="Ig_I-set"/>
</dbReference>
<dbReference type="PANTHER" id="PTHR45080">
    <property type="entry name" value="CONTACTIN 5"/>
    <property type="match status" value="1"/>
</dbReference>
<feature type="domain" description="Ig-like" evidence="9">
    <location>
        <begin position="138"/>
        <end position="221"/>
    </location>
</feature>
<keyword evidence="3" id="KW-0732">Signal</keyword>
<evidence type="ECO:0000256" key="7">
    <source>
        <dbReference type="ARBA" id="ARBA00023180"/>
    </source>
</evidence>
<feature type="domain" description="Ig-like" evidence="9">
    <location>
        <begin position="29"/>
        <end position="134"/>
    </location>
</feature>
<dbReference type="SMART" id="SM00408">
    <property type="entry name" value="IGc2"/>
    <property type="match status" value="4"/>
</dbReference>
<evidence type="ECO:0000256" key="6">
    <source>
        <dbReference type="ARBA" id="ARBA00023157"/>
    </source>
</evidence>
<dbReference type="InterPro" id="IPR003598">
    <property type="entry name" value="Ig_sub2"/>
</dbReference>
<dbReference type="InterPro" id="IPR050958">
    <property type="entry name" value="Cell_Adh-Cytoskel_Orgn"/>
</dbReference>
<dbReference type="Proteomes" id="UP000770661">
    <property type="component" value="Unassembled WGS sequence"/>
</dbReference>
<evidence type="ECO:0000256" key="8">
    <source>
        <dbReference type="ARBA" id="ARBA00023319"/>
    </source>
</evidence>
<evidence type="ECO:0000256" key="2">
    <source>
        <dbReference type="ARBA" id="ARBA00022475"/>
    </source>
</evidence>
<evidence type="ECO:0000256" key="1">
    <source>
        <dbReference type="ARBA" id="ARBA00004236"/>
    </source>
</evidence>
<evidence type="ECO:0000256" key="4">
    <source>
        <dbReference type="ARBA" id="ARBA00022737"/>
    </source>
</evidence>
<proteinExistence type="predicted"/>
<dbReference type="FunFam" id="2.60.40.10:FF:000005">
    <property type="entry name" value="Neuronal cell adhesion molecule"/>
    <property type="match status" value="1"/>
</dbReference>
<dbReference type="InterPro" id="IPR013783">
    <property type="entry name" value="Ig-like_fold"/>
</dbReference>
<dbReference type="FunFam" id="2.60.40.10:FF:000032">
    <property type="entry name" value="palladin isoform X1"/>
    <property type="match status" value="1"/>
</dbReference>
<dbReference type="GO" id="GO:0050808">
    <property type="term" value="P:synapse organization"/>
    <property type="evidence" value="ECO:0007669"/>
    <property type="project" value="TreeGrafter"/>
</dbReference>
<feature type="domain" description="Ig-like" evidence="9">
    <location>
        <begin position="339"/>
        <end position="426"/>
    </location>
</feature>
<reference evidence="10" key="1">
    <citation type="submission" date="2020-07" db="EMBL/GenBank/DDBJ databases">
        <title>The High-quality genome of the commercially important snow crab, Chionoecetes opilio.</title>
        <authorList>
            <person name="Jeong J.-H."/>
            <person name="Ryu S."/>
        </authorList>
    </citation>
    <scope>NUCLEOTIDE SEQUENCE</scope>
    <source>
        <strain evidence="10">MADBK_172401_WGS</strain>
        <tissue evidence="10">Digestive gland</tissue>
    </source>
</reference>
<dbReference type="Gene3D" id="2.60.40.10">
    <property type="entry name" value="Immunoglobulins"/>
    <property type="match status" value="4"/>
</dbReference>
<dbReference type="GO" id="GO:0008046">
    <property type="term" value="F:axon guidance receptor activity"/>
    <property type="evidence" value="ECO:0007669"/>
    <property type="project" value="TreeGrafter"/>
</dbReference>
<evidence type="ECO:0000259" key="9">
    <source>
        <dbReference type="PROSITE" id="PS50835"/>
    </source>
</evidence>
<dbReference type="FunFam" id="2.60.40.10:FF:001928">
    <property type="entry name" value="neuroglian isoform X2"/>
    <property type="match status" value="1"/>
</dbReference>
<dbReference type="GO" id="GO:0007156">
    <property type="term" value="P:homophilic cell adhesion via plasma membrane adhesion molecules"/>
    <property type="evidence" value="ECO:0007669"/>
    <property type="project" value="TreeGrafter"/>
</dbReference>
<dbReference type="InterPro" id="IPR036179">
    <property type="entry name" value="Ig-like_dom_sf"/>
</dbReference>
<sequence>MLESRLWVLRVVAVAVVAAVGEAVITYPPMMTKQPPPNDEILFFVTSRPDQNDKPFLIECEAEGEPAPRYRWIKNGREFDWQTYDNRIYQQPGRGTLVITSPRDEDLGKSPWSFRRYQCIATNELGTATSKSVFVRKSELNSFKNQVPTTMEVQEGEPVGMPCQPPDGYPKPTVYWVIQKDQGTLRSINSSRMTVDNEGTLWFSSVTRFDESNDFTYACAAFSAFLNEYKLGNRVYLRVVQTKNEPKVQFQSRKNTVILKGRTLRLSCIYSGTPLPEMRWRKSNNTNFPNERVDYEDYGKTLVIRYVDFEDEGYYNCEASNGVGVAKSYSMNVMVQAFPYFNVEPEVANKAEGETVELHCKASGKPPPKQYWIYNGMPITEAPINPRRLVEPERIIIYNLTKGDTGNYGCNATNEHGFVYKDVYINVLGRLTLFALSACLVV</sequence>
<dbReference type="SMART" id="SM00409">
    <property type="entry name" value="IG"/>
    <property type="match status" value="4"/>
</dbReference>
<dbReference type="GO" id="GO:0030424">
    <property type="term" value="C:axon"/>
    <property type="evidence" value="ECO:0007669"/>
    <property type="project" value="TreeGrafter"/>
</dbReference>
<dbReference type="AlphaFoldDB" id="A0A8J4YIH9"/>
<keyword evidence="8" id="KW-0393">Immunoglobulin domain</keyword>
<dbReference type="Pfam" id="PF07679">
    <property type="entry name" value="I-set"/>
    <property type="match status" value="1"/>
</dbReference>
<dbReference type="EMBL" id="JACEEZ010006904">
    <property type="protein sequence ID" value="KAG0724446.1"/>
    <property type="molecule type" value="Genomic_DNA"/>
</dbReference>
<gene>
    <name evidence="10" type="primary">Nrg_5</name>
    <name evidence="10" type="ORF">GWK47_005099</name>
</gene>
<dbReference type="FunFam" id="2.60.40.10:FF:001718">
    <property type="entry name" value="Neuroglian, isoform D"/>
    <property type="match status" value="1"/>
</dbReference>
<evidence type="ECO:0000313" key="10">
    <source>
        <dbReference type="EMBL" id="KAG0724446.1"/>
    </source>
</evidence>
<comment type="caution">
    <text evidence="10">The sequence shown here is derived from an EMBL/GenBank/DDBJ whole genome shotgun (WGS) entry which is preliminary data.</text>
</comment>
<dbReference type="GO" id="GO:0005886">
    <property type="term" value="C:plasma membrane"/>
    <property type="evidence" value="ECO:0007669"/>
    <property type="project" value="UniProtKB-SubCell"/>
</dbReference>
<organism evidence="10 11">
    <name type="scientific">Chionoecetes opilio</name>
    <name type="common">Atlantic snow crab</name>
    <name type="synonym">Cancer opilio</name>
    <dbReference type="NCBI Taxonomy" id="41210"/>
    <lineage>
        <taxon>Eukaryota</taxon>
        <taxon>Metazoa</taxon>
        <taxon>Ecdysozoa</taxon>
        <taxon>Arthropoda</taxon>
        <taxon>Crustacea</taxon>
        <taxon>Multicrustacea</taxon>
        <taxon>Malacostraca</taxon>
        <taxon>Eumalacostraca</taxon>
        <taxon>Eucarida</taxon>
        <taxon>Decapoda</taxon>
        <taxon>Pleocyemata</taxon>
        <taxon>Brachyura</taxon>
        <taxon>Eubrachyura</taxon>
        <taxon>Majoidea</taxon>
        <taxon>Majidae</taxon>
        <taxon>Chionoecetes</taxon>
    </lineage>
</organism>
<dbReference type="InterPro" id="IPR007110">
    <property type="entry name" value="Ig-like_dom"/>
</dbReference>
<feature type="domain" description="Ig-like" evidence="9">
    <location>
        <begin position="246"/>
        <end position="330"/>
    </location>
</feature>